<dbReference type="CDD" id="cd00037">
    <property type="entry name" value="CLECT"/>
    <property type="match status" value="1"/>
</dbReference>
<dbReference type="InterPro" id="IPR000859">
    <property type="entry name" value="CUB_dom"/>
</dbReference>
<accession>A0A7E4VYX9</accession>
<dbReference type="SMART" id="SM00034">
    <property type="entry name" value="CLECT"/>
    <property type="match status" value="1"/>
</dbReference>
<evidence type="ECO:0000313" key="6">
    <source>
        <dbReference type="Proteomes" id="UP000492821"/>
    </source>
</evidence>
<dbReference type="InterPro" id="IPR050976">
    <property type="entry name" value="Snaclec"/>
</dbReference>
<dbReference type="PANTHER" id="PTHR22991:SF40">
    <property type="entry name" value="PROTEIN CBG13490"/>
    <property type="match status" value="1"/>
</dbReference>
<dbReference type="SUPFAM" id="SSF56436">
    <property type="entry name" value="C-type lectin-like"/>
    <property type="match status" value="1"/>
</dbReference>
<keyword evidence="3" id="KW-0732">Signal</keyword>
<dbReference type="InterPro" id="IPR035914">
    <property type="entry name" value="Sperma_CUB_dom_sf"/>
</dbReference>
<dbReference type="SUPFAM" id="SSF49854">
    <property type="entry name" value="Spermadhesin, CUB domain"/>
    <property type="match status" value="2"/>
</dbReference>
<reference evidence="7" key="2">
    <citation type="submission" date="2020-10" db="UniProtKB">
        <authorList>
            <consortium name="WormBaseParasite"/>
        </authorList>
    </citation>
    <scope>IDENTIFICATION</scope>
</reference>
<evidence type="ECO:0000256" key="3">
    <source>
        <dbReference type="SAM" id="SignalP"/>
    </source>
</evidence>
<feature type="chain" id="PRO_5028809569" evidence="3">
    <location>
        <begin position="28"/>
        <end position="392"/>
    </location>
</feature>
<dbReference type="WBParaSite" id="Pan_g5385.t1">
    <property type="protein sequence ID" value="Pan_g5385.t1"/>
    <property type="gene ID" value="Pan_g5385"/>
</dbReference>
<feature type="signal peptide" evidence="3">
    <location>
        <begin position="1"/>
        <end position="27"/>
    </location>
</feature>
<dbReference type="SMART" id="SM00042">
    <property type="entry name" value="CUB"/>
    <property type="match status" value="2"/>
</dbReference>
<dbReference type="Pfam" id="PF00431">
    <property type="entry name" value="CUB"/>
    <property type="match status" value="2"/>
</dbReference>
<sequence>MVTIAMRSLSLLLAAFLVCTSLNKCLALASAAKLVKSSAICGNDWYYFMESEACYHIPTEETPFASALSYCQGLSAELVSILDSMEYGSVSLILEQQEFVEPYWIGLQTYEYTPYFRWLDRTNAGYTHWINGTTPPHTDRNACFAWSKTPANNGWFQVDCQNPLPFICKRNVKVDHISRYNATAGDLYSPNYPRPYDADSVASYYIQVPYSYIIELTFDLIAIDSESFIKVFDAENLVAIITRIDRAPIQIVLTTNTASIHFNASEAGNAKYIGWSGSFRAVIPTTTEGSWTSPNYPSDYNANESITKWVQVPYGFSVAFTIWDFDSEPIHDYLTIFDERGYAYLNVSGHGSTLPLSVRLSSHTEARLYWHTSSPDVYRGFNLTWVADPNYG</sequence>
<dbReference type="Pfam" id="PF00059">
    <property type="entry name" value="Lectin_C"/>
    <property type="match status" value="1"/>
</dbReference>
<dbReference type="InterPro" id="IPR001304">
    <property type="entry name" value="C-type_lectin-like"/>
</dbReference>
<dbReference type="PROSITE" id="PS01180">
    <property type="entry name" value="CUB"/>
    <property type="match status" value="1"/>
</dbReference>
<comment type="caution">
    <text evidence="2">Lacks conserved residue(s) required for the propagation of feature annotation.</text>
</comment>
<evidence type="ECO:0000256" key="2">
    <source>
        <dbReference type="PROSITE-ProRule" id="PRU00059"/>
    </source>
</evidence>
<dbReference type="AlphaFoldDB" id="A0A7E4VYX9"/>
<dbReference type="Proteomes" id="UP000492821">
    <property type="component" value="Unassembled WGS sequence"/>
</dbReference>
<dbReference type="CDD" id="cd00041">
    <property type="entry name" value="CUB"/>
    <property type="match status" value="2"/>
</dbReference>
<feature type="domain" description="CUB" evidence="4">
    <location>
        <begin position="168"/>
        <end position="282"/>
    </location>
</feature>
<protein>
    <submittedName>
        <fullName evidence="7">C-type lectin domain-containing protein</fullName>
    </submittedName>
</protein>
<reference evidence="6" key="1">
    <citation type="journal article" date="2013" name="Genetics">
        <title>The draft genome and transcriptome of Panagrellus redivivus are shaped by the harsh demands of a free-living lifestyle.</title>
        <authorList>
            <person name="Srinivasan J."/>
            <person name="Dillman A.R."/>
            <person name="Macchietto M.G."/>
            <person name="Heikkinen L."/>
            <person name="Lakso M."/>
            <person name="Fracchia K.M."/>
            <person name="Antoshechkin I."/>
            <person name="Mortazavi A."/>
            <person name="Wong G."/>
            <person name="Sternberg P.W."/>
        </authorList>
    </citation>
    <scope>NUCLEOTIDE SEQUENCE [LARGE SCALE GENOMIC DNA]</scope>
    <source>
        <strain evidence="6">MT8872</strain>
    </source>
</reference>
<organism evidence="6 7">
    <name type="scientific">Panagrellus redivivus</name>
    <name type="common">Microworm</name>
    <dbReference type="NCBI Taxonomy" id="6233"/>
    <lineage>
        <taxon>Eukaryota</taxon>
        <taxon>Metazoa</taxon>
        <taxon>Ecdysozoa</taxon>
        <taxon>Nematoda</taxon>
        <taxon>Chromadorea</taxon>
        <taxon>Rhabditida</taxon>
        <taxon>Tylenchina</taxon>
        <taxon>Panagrolaimomorpha</taxon>
        <taxon>Panagrolaimoidea</taxon>
        <taxon>Panagrolaimidae</taxon>
        <taxon>Panagrellus</taxon>
    </lineage>
</organism>
<dbReference type="InterPro" id="IPR016186">
    <property type="entry name" value="C-type_lectin-like/link_sf"/>
</dbReference>
<feature type="domain" description="C-type lectin" evidence="5">
    <location>
        <begin position="50"/>
        <end position="169"/>
    </location>
</feature>
<keyword evidence="6" id="KW-1185">Reference proteome</keyword>
<dbReference type="PANTHER" id="PTHR22991">
    <property type="entry name" value="PROTEIN CBG13490"/>
    <property type="match status" value="1"/>
</dbReference>
<keyword evidence="1" id="KW-1015">Disulfide bond</keyword>
<dbReference type="PROSITE" id="PS50041">
    <property type="entry name" value="C_TYPE_LECTIN_2"/>
    <property type="match status" value="1"/>
</dbReference>
<evidence type="ECO:0000313" key="7">
    <source>
        <dbReference type="WBParaSite" id="Pan_g5385.t1"/>
    </source>
</evidence>
<evidence type="ECO:0000256" key="1">
    <source>
        <dbReference type="ARBA" id="ARBA00023157"/>
    </source>
</evidence>
<proteinExistence type="predicted"/>
<dbReference type="InterPro" id="IPR016187">
    <property type="entry name" value="CTDL_fold"/>
</dbReference>
<evidence type="ECO:0000259" key="4">
    <source>
        <dbReference type="PROSITE" id="PS01180"/>
    </source>
</evidence>
<dbReference type="Gene3D" id="2.60.120.290">
    <property type="entry name" value="Spermadhesin, CUB domain"/>
    <property type="match status" value="2"/>
</dbReference>
<evidence type="ECO:0000259" key="5">
    <source>
        <dbReference type="PROSITE" id="PS50041"/>
    </source>
</evidence>
<name>A0A7E4VYX9_PANRE</name>
<dbReference type="Gene3D" id="3.10.100.10">
    <property type="entry name" value="Mannose-Binding Protein A, subunit A"/>
    <property type="match status" value="1"/>
</dbReference>